<comment type="similarity">
    <text evidence="2">Belongs to the STXBP/unc-18/SEC1 family.</text>
</comment>
<dbReference type="Pfam" id="PF00995">
    <property type="entry name" value="Sec1"/>
    <property type="match status" value="1"/>
</dbReference>
<dbReference type="Proteomes" id="UP000285301">
    <property type="component" value="Unassembled WGS sequence"/>
</dbReference>
<dbReference type="SUPFAM" id="SSF56815">
    <property type="entry name" value="Sec1/munc18-like (SM) proteins"/>
    <property type="match status" value="1"/>
</dbReference>
<dbReference type="InterPro" id="IPR001619">
    <property type="entry name" value="Sec1-like"/>
</dbReference>
<dbReference type="GO" id="GO:0016192">
    <property type="term" value="P:vesicle-mediated transport"/>
    <property type="evidence" value="ECO:0007669"/>
    <property type="project" value="InterPro"/>
</dbReference>
<comment type="caution">
    <text evidence="7">The sequence shown here is derived from an EMBL/GenBank/DDBJ whole genome shotgun (WGS) entry which is preliminary data.</text>
</comment>
<dbReference type="EMBL" id="NCKU01006589">
    <property type="protein sequence ID" value="RWS03348.1"/>
    <property type="molecule type" value="Genomic_DNA"/>
</dbReference>
<evidence type="ECO:0000256" key="3">
    <source>
        <dbReference type="ARBA" id="ARBA00022448"/>
    </source>
</evidence>
<keyword evidence="8" id="KW-1185">Reference proteome</keyword>
<dbReference type="FunFam" id="3.90.830.10:FF:000002">
    <property type="entry name" value="Vacuolar protein sorting-associated protein 45"/>
    <property type="match status" value="1"/>
</dbReference>
<dbReference type="GO" id="GO:0015031">
    <property type="term" value="P:protein transport"/>
    <property type="evidence" value="ECO:0007669"/>
    <property type="project" value="UniProtKB-KW"/>
</dbReference>
<dbReference type="PANTHER" id="PTHR11679">
    <property type="entry name" value="VESICLE PROTEIN SORTING-ASSOCIATED"/>
    <property type="match status" value="1"/>
</dbReference>
<comment type="subcellular location">
    <subcellularLocation>
        <location evidence="1">Endomembrane system</location>
        <topology evidence="1">Peripheral membrane protein</topology>
    </subcellularLocation>
</comment>
<evidence type="ECO:0000256" key="2">
    <source>
        <dbReference type="ARBA" id="ARBA00009884"/>
    </source>
</evidence>
<dbReference type="InterPro" id="IPR043154">
    <property type="entry name" value="Sec-1-like_dom1"/>
</dbReference>
<dbReference type="OrthoDB" id="10266265at2759"/>
<sequence length="541" mass="61738">MDVIFAVKLYLNKMIEECGFGLKSLLMDRETTSIVSMVFTQSEMLAKEVYLFERLDRSDSIDTMKYLKCIVFVRPTKENISYLCRELKAPKFGQYFIYFSNIISKTDVKLLAECDEYEVVRDIQEFYCDFVAVCPHLMSLNILDGCYQNLHLKSESLERCVEGIISLLLSLQKYPTIRYQASSTACQRLAEGVKHVLNKEGSLFNFKSSSTISSRDNTTLPPVLLILDRRLDALTPLLNQWTYQAMLHELLTINNNRINLSDVPSVSRDMKEVVLSAEHDEFYEQNMYLNYGEIGANIKALMEEFQSKTKSQQKVETISDMKAFIEQYPQFKKMSGTVSKHVTLIGELSRLITMYNLFEVSEAEQELACQSNHSESLKKIRRLIANENVRYVDALRLVLLYALRYEKHSSNDVYSLIEALKKKAPGEDDPGKVSLKGVENIYTQHTPVIKDIIEELAKGRLKASHYPYLGTIQLTDKPSEIIVFMIGGTTYEESLAIYNLNKTLSGVKIILGSTSVHNFTSFLKEIRSDVTASTNSSSKNL</sequence>
<reference evidence="7 8" key="1">
    <citation type="journal article" date="2018" name="Gigascience">
        <title>Genomes of trombidid mites reveal novel predicted allergens and laterally-transferred genes associated with secondary metabolism.</title>
        <authorList>
            <person name="Dong X."/>
            <person name="Chaisiri K."/>
            <person name="Xia D."/>
            <person name="Armstrong S.D."/>
            <person name="Fang Y."/>
            <person name="Donnelly M.J."/>
            <person name="Kadowaki T."/>
            <person name="McGarry J.W."/>
            <person name="Darby A.C."/>
            <person name="Makepeace B.L."/>
        </authorList>
    </citation>
    <scope>NUCLEOTIDE SEQUENCE [LARGE SCALE GENOMIC DNA]</scope>
    <source>
        <strain evidence="7">UoL-WK</strain>
    </source>
</reference>
<keyword evidence="5" id="KW-0472">Membrane</keyword>
<dbReference type="InterPro" id="IPR036045">
    <property type="entry name" value="Sec1-like_sf"/>
</dbReference>
<dbReference type="Gene3D" id="3.40.50.1910">
    <property type="match status" value="1"/>
</dbReference>
<dbReference type="GO" id="GO:0012505">
    <property type="term" value="C:endomembrane system"/>
    <property type="evidence" value="ECO:0007669"/>
    <property type="project" value="UniProtKB-SubCell"/>
</dbReference>
<dbReference type="AlphaFoldDB" id="A0A3S3NP70"/>
<keyword evidence="4" id="KW-0653">Protein transport</keyword>
<evidence type="ECO:0000256" key="5">
    <source>
        <dbReference type="ARBA" id="ARBA00023136"/>
    </source>
</evidence>
<dbReference type="Gene3D" id="1.25.40.60">
    <property type="match status" value="1"/>
</dbReference>
<evidence type="ECO:0000256" key="1">
    <source>
        <dbReference type="ARBA" id="ARBA00004184"/>
    </source>
</evidence>
<evidence type="ECO:0000313" key="8">
    <source>
        <dbReference type="Proteomes" id="UP000285301"/>
    </source>
</evidence>
<dbReference type="Gene3D" id="3.90.830.10">
    <property type="entry name" value="Syntaxin Binding Protein 1, Chain A, domain 2"/>
    <property type="match status" value="1"/>
</dbReference>
<accession>A0A3S3NP70</accession>
<name>A0A3S3NP70_9ACAR</name>
<protein>
    <recommendedName>
        <fullName evidence="6">Vacuolar protein sorting-associated protein 45</fullName>
    </recommendedName>
</protein>
<proteinExistence type="inferred from homology"/>
<dbReference type="Gene3D" id="3.40.50.2060">
    <property type="match status" value="1"/>
</dbReference>
<evidence type="ECO:0000256" key="6">
    <source>
        <dbReference type="ARBA" id="ARBA00073001"/>
    </source>
</evidence>
<evidence type="ECO:0000313" key="7">
    <source>
        <dbReference type="EMBL" id="RWS03348.1"/>
    </source>
</evidence>
<keyword evidence="3" id="KW-0813">Transport</keyword>
<dbReference type="PIRSF" id="PIRSF005715">
    <property type="entry name" value="VPS45_Sec1"/>
    <property type="match status" value="1"/>
</dbReference>
<organism evidence="7 8">
    <name type="scientific">Dinothrombium tinctorium</name>
    <dbReference type="NCBI Taxonomy" id="1965070"/>
    <lineage>
        <taxon>Eukaryota</taxon>
        <taxon>Metazoa</taxon>
        <taxon>Ecdysozoa</taxon>
        <taxon>Arthropoda</taxon>
        <taxon>Chelicerata</taxon>
        <taxon>Arachnida</taxon>
        <taxon>Acari</taxon>
        <taxon>Acariformes</taxon>
        <taxon>Trombidiformes</taxon>
        <taxon>Prostigmata</taxon>
        <taxon>Anystina</taxon>
        <taxon>Parasitengona</taxon>
        <taxon>Trombidioidea</taxon>
        <taxon>Trombidiidae</taxon>
        <taxon>Dinothrombium</taxon>
    </lineage>
</organism>
<dbReference type="STRING" id="1965070.A0A3S3NP70"/>
<dbReference type="GO" id="GO:0031410">
    <property type="term" value="C:cytoplasmic vesicle"/>
    <property type="evidence" value="ECO:0007669"/>
    <property type="project" value="UniProtKB-ARBA"/>
</dbReference>
<dbReference type="InterPro" id="IPR027482">
    <property type="entry name" value="Sec1-like_dom2"/>
</dbReference>
<evidence type="ECO:0000256" key="4">
    <source>
        <dbReference type="ARBA" id="ARBA00022927"/>
    </source>
</evidence>
<gene>
    <name evidence="7" type="ORF">B4U79_04002</name>
</gene>
<dbReference type="InterPro" id="IPR043127">
    <property type="entry name" value="Sec-1-like_dom3a"/>
</dbReference>